<gene>
    <name evidence="1" type="ORF">FA95DRAFT_1562944</name>
</gene>
<reference evidence="1" key="2">
    <citation type="journal article" date="2022" name="New Phytol.">
        <title>Evolutionary transition to the ectomycorrhizal habit in the genomes of a hyperdiverse lineage of mushroom-forming fungi.</title>
        <authorList>
            <person name="Looney B."/>
            <person name="Miyauchi S."/>
            <person name="Morin E."/>
            <person name="Drula E."/>
            <person name="Courty P.E."/>
            <person name="Kohler A."/>
            <person name="Kuo A."/>
            <person name="LaButti K."/>
            <person name="Pangilinan J."/>
            <person name="Lipzen A."/>
            <person name="Riley R."/>
            <person name="Andreopoulos W."/>
            <person name="He G."/>
            <person name="Johnson J."/>
            <person name="Nolan M."/>
            <person name="Tritt A."/>
            <person name="Barry K.W."/>
            <person name="Grigoriev I.V."/>
            <person name="Nagy L.G."/>
            <person name="Hibbett D."/>
            <person name="Henrissat B."/>
            <person name="Matheny P.B."/>
            <person name="Labbe J."/>
            <person name="Martin F.M."/>
        </authorList>
    </citation>
    <scope>NUCLEOTIDE SEQUENCE</scope>
    <source>
        <strain evidence="1">FP105234-sp</strain>
    </source>
</reference>
<evidence type="ECO:0000313" key="2">
    <source>
        <dbReference type="Proteomes" id="UP000814033"/>
    </source>
</evidence>
<dbReference type="Proteomes" id="UP000814033">
    <property type="component" value="Unassembled WGS sequence"/>
</dbReference>
<dbReference type="EMBL" id="MU276004">
    <property type="protein sequence ID" value="KAI0043800.1"/>
    <property type="molecule type" value="Genomic_DNA"/>
</dbReference>
<name>A0ACB8RJM8_9AGAM</name>
<protein>
    <submittedName>
        <fullName evidence="1">Uncharacterized protein</fullName>
    </submittedName>
</protein>
<accession>A0ACB8RJM8</accession>
<comment type="caution">
    <text evidence="1">The sequence shown here is derived from an EMBL/GenBank/DDBJ whole genome shotgun (WGS) entry which is preliminary data.</text>
</comment>
<sequence>MSEPSTIQINVKGPSELKLQIDISTDKTVRELKQAIAEKSDVEADRQRLIYAGRVLKDEDQLSTYKIQSQNTIHMVKGAARTAGASTPGPAAPAQPLPSMQTGQNVHDPLTQLNSHLGYGAMAGLNPFADMPGVNPNDPNMMQTMMNSPEFLQQMSSVMSNPQVLDQILASNPQLAGMGPQMREVLQSDRFRQMMSNPETLRGMLQMTQMMRQAGINPMAMGGADPFAGLGGAAGGFPAPGNPAGTPGVAPTPGAAAGAPGAGAVPGAGTGAGAVPNLFGGAPPPGMFGGADPSALLQLLGGAGAAGGQNAGGFNPFFGSSAFGGGAPAAPADTRSPEERFQVQLQQLQDMGFSNASQNVRALLATGGNVHSAIEYILGGGGL</sequence>
<keyword evidence="2" id="KW-1185">Reference proteome</keyword>
<reference evidence="1" key="1">
    <citation type="submission" date="2021-02" db="EMBL/GenBank/DDBJ databases">
        <authorList>
            <consortium name="DOE Joint Genome Institute"/>
            <person name="Ahrendt S."/>
            <person name="Looney B.P."/>
            <person name="Miyauchi S."/>
            <person name="Morin E."/>
            <person name="Drula E."/>
            <person name="Courty P.E."/>
            <person name="Chicoki N."/>
            <person name="Fauchery L."/>
            <person name="Kohler A."/>
            <person name="Kuo A."/>
            <person name="Labutti K."/>
            <person name="Pangilinan J."/>
            <person name="Lipzen A."/>
            <person name="Riley R."/>
            <person name="Andreopoulos W."/>
            <person name="He G."/>
            <person name="Johnson J."/>
            <person name="Barry K.W."/>
            <person name="Grigoriev I.V."/>
            <person name="Nagy L."/>
            <person name="Hibbett D."/>
            <person name="Henrissat B."/>
            <person name="Matheny P.B."/>
            <person name="Labbe J."/>
            <person name="Martin F."/>
        </authorList>
    </citation>
    <scope>NUCLEOTIDE SEQUENCE</scope>
    <source>
        <strain evidence="1">FP105234-sp</strain>
    </source>
</reference>
<organism evidence="1 2">
    <name type="scientific">Auriscalpium vulgare</name>
    <dbReference type="NCBI Taxonomy" id="40419"/>
    <lineage>
        <taxon>Eukaryota</taxon>
        <taxon>Fungi</taxon>
        <taxon>Dikarya</taxon>
        <taxon>Basidiomycota</taxon>
        <taxon>Agaricomycotina</taxon>
        <taxon>Agaricomycetes</taxon>
        <taxon>Russulales</taxon>
        <taxon>Auriscalpiaceae</taxon>
        <taxon>Auriscalpium</taxon>
    </lineage>
</organism>
<proteinExistence type="predicted"/>
<evidence type="ECO:0000313" key="1">
    <source>
        <dbReference type="EMBL" id="KAI0043800.1"/>
    </source>
</evidence>